<dbReference type="Proteomes" id="UP000054988">
    <property type="component" value="Unassembled WGS sequence"/>
</dbReference>
<comment type="caution">
    <text evidence="1">The sequence shown here is derived from an EMBL/GenBank/DDBJ whole genome shotgun (WGS) entry which is preliminary data.</text>
</comment>
<accession>A0A0W0GB80</accession>
<organism evidence="1 2">
    <name type="scientific">Moniliophthora roreri</name>
    <name type="common">Frosty pod rot fungus</name>
    <name type="synonym">Monilia roreri</name>
    <dbReference type="NCBI Taxonomy" id="221103"/>
    <lineage>
        <taxon>Eukaryota</taxon>
        <taxon>Fungi</taxon>
        <taxon>Dikarya</taxon>
        <taxon>Basidiomycota</taxon>
        <taxon>Agaricomycotina</taxon>
        <taxon>Agaricomycetes</taxon>
        <taxon>Agaricomycetidae</taxon>
        <taxon>Agaricales</taxon>
        <taxon>Marasmiineae</taxon>
        <taxon>Marasmiaceae</taxon>
        <taxon>Moniliophthora</taxon>
    </lineage>
</organism>
<dbReference type="eggNOG" id="KOG0017">
    <property type="taxonomic scope" value="Eukaryota"/>
</dbReference>
<reference evidence="1 2" key="1">
    <citation type="submission" date="2015-12" db="EMBL/GenBank/DDBJ databases">
        <title>Draft genome sequence of Moniliophthora roreri, the causal agent of frosty pod rot of cacao.</title>
        <authorList>
            <person name="Aime M.C."/>
            <person name="Diaz-Valderrama J.R."/>
            <person name="Kijpornyongpan T."/>
            <person name="Phillips-Mora W."/>
        </authorList>
    </citation>
    <scope>NUCLEOTIDE SEQUENCE [LARGE SCALE GENOMIC DNA]</scope>
    <source>
        <strain evidence="1 2">MCA 2952</strain>
    </source>
</reference>
<dbReference type="EMBL" id="LATX01000610">
    <property type="protein sequence ID" value="KTB45798.1"/>
    <property type="molecule type" value="Genomic_DNA"/>
</dbReference>
<proteinExistence type="predicted"/>
<name>A0A0W0GB80_MONRR</name>
<evidence type="ECO:0000313" key="2">
    <source>
        <dbReference type="Proteomes" id="UP000054988"/>
    </source>
</evidence>
<gene>
    <name evidence="1" type="ORF">WG66_1625</name>
</gene>
<dbReference type="AlphaFoldDB" id="A0A0W0GB80"/>
<evidence type="ECO:0000313" key="1">
    <source>
        <dbReference type="EMBL" id="KTB45798.1"/>
    </source>
</evidence>
<protein>
    <submittedName>
        <fullName evidence="1">Uncharacterized protein</fullName>
    </submittedName>
</protein>
<sequence>MVFHAPSGDEMLEAMLEEGLYVVTGVLAAAVHSSMVTHTLPNEPQYLHWAAAHIMPKRLELEAKVLDGMPEIEPELRTRLSTCQDCRHYGQRYR</sequence>